<dbReference type="InterPro" id="IPR046544">
    <property type="entry name" value="GH146_SB_dom"/>
</dbReference>
<dbReference type="InterPro" id="IPR013320">
    <property type="entry name" value="ConA-like_dom_sf"/>
</dbReference>
<evidence type="ECO:0000259" key="5">
    <source>
        <dbReference type="Pfam" id="PF20736"/>
    </source>
</evidence>
<feature type="domain" description="Non-reducing end beta-L-arabinofuranosidase-like GH127 catalytic" evidence="1">
    <location>
        <begin position="379"/>
        <end position="796"/>
    </location>
</feature>
<name>A0ABR8WZB4_9MICO</name>
<accession>A0ABR8WZB4</accession>
<dbReference type="Gene3D" id="2.60.120.200">
    <property type="match status" value="1"/>
</dbReference>
<evidence type="ECO:0000313" key="7">
    <source>
        <dbReference type="Proteomes" id="UP000602532"/>
    </source>
</evidence>
<dbReference type="GO" id="GO:0016787">
    <property type="term" value="F:hydrolase activity"/>
    <property type="evidence" value="ECO:0007669"/>
    <property type="project" value="UniProtKB-KW"/>
</dbReference>
<dbReference type="EMBL" id="JACSPM010000001">
    <property type="protein sequence ID" value="MBD8022430.1"/>
    <property type="molecule type" value="Genomic_DNA"/>
</dbReference>
<dbReference type="InterPro" id="IPR025883">
    <property type="entry name" value="Cadherin-like_domain"/>
</dbReference>
<feature type="domain" description="Atrophied bacterial Ig" evidence="3">
    <location>
        <begin position="281"/>
        <end position="365"/>
    </location>
</feature>
<dbReference type="Proteomes" id="UP000602532">
    <property type="component" value="Unassembled WGS sequence"/>
</dbReference>
<dbReference type="Pfam" id="PF12733">
    <property type="entry name" value="Cadherin-like"/>
    <property type="match status" value="1"/>
</dbReference>
<keyword evidence="7" id="KW-1185">Reference proteome</keyword>
<organism evidence="6 7">
    <name type="scientific">Microbacterium gallinarum</name>
    <dbReference type="NCBI Taxonomy" id="2762209"/>
    <lineage>
        <taxon>Bacteria</taxon>
        <taxon>Bacillati</taxon>
        <taxon>Actinomycetota</taxon>
        <taxon>Actinomycetes</taxon>
        <taxon>Micrococcales</taxon>
        <taxon>Microbacteriaceae</taxon>
        <taxon>Microbacterium</taxon>
    </lineage>
</organism>
<feature type="domain" description="Cadherin-like beta-sandwich-like" evidence="2">
    <location>
        <begin position="1212"/>
        <end position="1299"/>
    </location>
</feature>
<dbReference type="Pfam" id="PF13385">
    <property type="entry name" value="Laminin_G_3"/>
    <property type="match status" value="1"/>
</dbReference>
<evidence type="ECO:0000259" key="4">
    <source>
        <dbReference type="Pfam" id="PF20620"/>
    </source>
</evidence>
<dbReference type="RefSeq" id="WP_191763865.1">
    <property type="nucleotide sequence ID" value="NZ_JACSPM010000001.1"/>
</dbReference>
<proteinExistence type="predicted"/>
<keyword evidence="6" id="KW-0378">Hydrolase</keyword>
<sequence>MEISRRRRRQRRWGRAGLSAIVAATAGALVLGGLSPAHAVDDFGLGDPVLELTFEDSVVDSSPLAHPTALKGHNGSTTLNHEYIAGNKAGTKGLKLNGSTFLDLGTGSELVPSDLTLSFWFKPTAAMGSGEQIITWNKRAYNTAGWYASSVSATNPLLFSFGPGGGQPHEVRAASTDRAAFFPVGEWTHITATYSSTSKQFNLYRNGVKVTTSVQTPVSATATGTIAEASPVLPKSIGYNGPNYNGGYLTSALDDYRLFEGIADLAGVVALYEDGGGTVDRAALAASAAAGITVPTTATVNLTLPTTTSNGSTVSWTSTDPEVIAPSGVVVRPEAGEEDVTVTLTARVSYLGGPATTKTFEVYVPAVVEPVQDTGLEDVVIFDDYLKNAQDKEIDYLLTLDPERYLHWFRVTANSYKPGSFTVNTTSYPGWENGSVTWNFRGHSFGHYMSALAMNYANSDDPAVKAEVLADLEATIRGLAAVQDSYDGTSRAGYLAPFRDSALDAVEGRGTSDDQVIVPYYNLHKILAGLLDAYEYVPGELGELALDVAEGFGEYMFGRVSTLSNTATLLGTEYGGMNEALYELFDVSGGNPHFKTAAQGFDEVSLFQSLANGTDVLPGRHANTTIPKFIGALKRYTVFTENPEYYEMLTQAEKDNLGMYLTAAQNFWQTVVDHHTYVTGANSQSEHFRAPDTLWRYATQQGSTGNPQTAETCNEYNMLKLSRELFKVTQDVKYMHYYENTFINTIVSSQNPDNGMSMYFNPMAPGYYKVYGPAPTESQLFWCCIGTGMENFSKLADTLYFSRDKNVWVNLYFSSQYDHADSNMRVTQEADFPNDDTVRITVDALTGSQLAEGATLRLRVPDWVAGEPTLTVNGTVVSPDVRQGYIVLDEVAAGDVIELTTPMEVVAYDTPDNADFVAFKYGPTVLSAGLGTENMTGWGSVGVSVRIALAPSAEVQQTVTVATETTQQWYDDIAENVERIEDNADGEAQFVLKNTRDGGDLIYTPHYSQHGQRYGIYMNFEVPDSPAAQQAILDEKKRQRDAARFIDVLTTFDNNNGEAAKNLKTGGTTSVGVHNGRQYRHANSNGWFSYDMAVDPTASTNRLETTYFSGDNGRSFAIYLNDTLFKTQQITNAAGSGVFYEVVDTIPAQYLTGPNVRYKVDAAGNPVLDGQGNRIPVVTVRYQSTGGFAGGVFGVATSRPVTYSTESSLTGLTVDGGVLSPTFSGSTTDYTVTVPQGATSMSFTATPNVPSGLVRVGDILIDDTEPRQVSLVPGEEKTVTIRSFAQDHETSTTYTLVIREAADRQLAVTGTATARCVAGKAVLTVSVANGDEVPVGVRLESTYGTKTVASLGAGKTSSHAFTTRAAVLPQGVAVVTATATVGGEDVTTAVNVPYAQAACGAGAL</sequence>
<dbReference type="SUPFAM" id="SSF49899">
    <property type="entry name" value="Concanavalin A-like lectins/glucanases"/>
    <property type="match status" value="1"/>
</dbReference>
<reference evidence="6 7" key="1">
    <citation type="submission" date="2020-08" db="EMBL/GenBank/DDBJ databases">
        <title>A Genomic Blueprint of the Chicken Gut Microbiome.</title>
        <authorList>
            <person name="Gilroy R."/>
            <person name="Ravi A."/>
            <person name="Getino M."/>
            <person name="Pursley I."/>
            <person name="Horton D.L."/>
            <person name="Alikhan N.-F."/>
            <person name="Baker D."/>
            <person name="Gharbi K."/>
            <person name="Hall N."/>
            <person name="Watson M."/>
            <person name="Adriaenssens E.M."/>
            <person name="Foster-Nyarko E."/>
            <person name="Jarju S."/>
            <person name="Secka A."/>
            <person name="Antonio M."/>
            <person name="Oren A."/>
            <person name="Chaudhuri R."/>
            <person name="La Ragione R.M."/>
            <person name="Hildebrand F."/>
            <person name="Pallen M.J."/>
        </authorList>
    </citation>
    <scope>NUCLEOTIDE SEQUENCE [LARGE SCALE GENOMIC DNA]</scope>
    <source>
        <strain evidence="6 7">Sa1CUA4</strain>
    </source>
</reference>
<evidence type="ECO:0000313" key="6">
    <source>
        <dbReference type="EMBL" id="MBD8022430.1"/>
    </source>
</evidence>
<dbReference type="PANTHER" id="PTHR31151:SF0">
    <property type="entry name" value="PROLINE-TRNA LIGASE (DUF1680)"/>
    <property type="match status" value="1"/>
</dbReference>
<feature type="domain" description="Glycoside hydrolase GH146 substrate-binding" evidence="4">
    <location>
        <begin position="1067"/>
        <end position="1164"/>
    </location>
</feature>
<feature type="domain" description="Non-reducing end beta-L-arabinofuranosidase-like GH127 middle" evidence="5">
    <location>
        <begin position="807"/>
        <end position="903"/>
    </location>
</feature>
<evidence type="ECO:0000259" key="1">
    <source>
        <dbReference type="Pfam" id="PF07944"/>
    </source>
</evidence>
<comment type="caution">
    <text evidence="6">The sequence shown here is derived from an EMBL/GenBank/DDBJ whole genome shotgun (WGS) entry which is preliminary data.</text>
</comment>
<dbReference type="InterPro" id="IPR049046">
    <property type="entry name" value="Beta-AFase-like_GH127_middle"/>
</dbReference>
<dbReference type="PANTHER" id="PTHR31151">
    <property type="entry name" value="PROLINE-TRNA LIGASE (DUF1680)"/>
    <property type="match status" value="1"/>
</dbReference>
<dbReference type="Pfam" id="PF20736">
    <property type="entry name" value="Glyco_hydro127M"/>
    <property type="match status" value="1"/>
</dbReference>
<evidence type="ECO:0000259" key="2">
    <source>
        <dbReference type="Pfam" id="PF12733"/>
    </source>
</evidence>
<dbReference type="Pfam" id="PF07944">
    <property type="entry name" value="Beta-AFase-like_GH127_cat"/>
    <property type="match status" value="1"/>
</dbReference>
<dbReference type="InterPro" id="IPR012878">
    <property type="entry name" value="Beta-AFase-like_GH127_cat"/>
</dbReference>
<evidence type="ECO:0000259" key="3">
    <source>
        <dbReference type="Pfam" id="PF20578"/>
    </source>
</evidence>
<dbReference type="Pfam" id="PF20578">
    <property type="entry name" value="aBig_2"/>
    <property type="match status" value="1"/>
</dbReference>
<dbReference type="InterPro" id="IPR046780">
    <property type="entry name" value="aBig_2"/>
</dbReference>
<dbReference type="Pfam" id="PF20620">
    <property type="entry name" value="DUF6805"/>
    <property type="match status" value="1"/>
</dbReference>
<protein>
    <submittedName>
        <fullName evidence="6">Glycoside hydrolase family 127 protein</fullName>
    </submittedName>
</protein>
<gene>
    <name evidence="6" type="ORF">H9622_02360</name>
</gene>